<reference evidence="3" key="1">
    <citation type="submission" date="2021-01" db="EMBL/GenBank/DDBJ databases">
        <authorList>
            <person name="Kaushik A."/>
        </authorList>
    </citation>
    <scope>NUCLEOTIDE SEQUENCE</scope>
    <source>
        <strain evidence="3">AG2-2IIIB</strain>
    </source>
</reference>
<gene>
    <name evidence="3" type="ORF">RDB_LOCUS96843</name>
</gene>
<proteinExistence type="predicted"/>
<evidence type="ECO:0000313" key="4">
    <source>
        <dbReference type="Proteomes" id="UP000663843"/>
    </source>
</evidence>
<keyword evidence="2" id="KW-0812">Transmembrane</keyword>
<dbReference type="AlphaFoldDB" id="A0A8H3BP47"/>
<organism evidence="3 4">
    <name type="scientific">Rhizoctonia solani</name>
    <dbReference type="NCBI Taxonomy" id="456999"/>
    <lineage>
        <taxon>Eukaryota</taxon>
        <taxon>Fungi</taxon>
        <taxon>Dikarya</taxon>
        <taxon>Basidiomycota</taxon>
        <taxon>Agaricomycotina</taxon>
        <taxon>Agaricomycetes</taxon>
        <taxon>Cantharellales</taxon>
        <taxon>Ceratobasidiaceae</taxon>
        <taxon>Rhizoctonia</taxon>
    </lineage>
</organism>
<protein>
    <submittedName>
        <fullName evidence="3">Uncharacterized protein</fullName>
    </submittedName>
</protein>
<comment type="caution">
    <text evidence="3">The sequence shown here is derived from an EMBL/GenBank/DDBJ whole genome shotgun (WGS) entry which is preliminary data.</text>
</comment>
<name>A0A8H3BP47_9AGAM</name>
<dbReference type="EMBL" id="CAJMWT010003041">
    <property type="protein sequence ID" value="CAE6461594.1"/>
    <property type="molecule type" value="Genomic_DNA"/>
</dbReference>
<feature type="region of interest" description="Disordered" evidence="1">
    <location>
        <begin position="344"/>
        <end position="392"/>
    </location>
</feature>
<keyword evidence="2" id="KW-1133">Transmembrane helix</keyword>
<evidence type="ECO:0000313" key="3">
    <source>
        <dbReference type="EMBL" id="CAE6461594.1"/>
    </source>
</evidence>
<evidence type="ECO:0000256" key="1">
    <source>
        <dbReference type="SAM" id="MobiDB-lite"/>
    </source>
</evidence>
<accession>A0A8H3BP47</accession>
<feature type="compositionally biased region" description="Low complexity" evidence="1">
    <location>
        <begin position="346"/>
        <end position="358"/>
    </location>
</feature>
<sequence length="535" mass="60108">MNGAWTRYFKILRPRLGPYYSRLSLALGLVLEDIVKEAWVLALSNQVKSFISTHHGQEVESRGGAVICWLGMLLKDLRLASQVSLRRTHKFFNTLEWFSPSNLHMDHHPPASQHDTDLLPHIKQLTLIQWGMIIWQNLQNLLLFYLSIIYIILDRCGLMSARGTGQYVVEKELEQISSTWKSEDASDDNLDAAIQTLLGKYKEGSAIWHDVPWVNAWEMHKEILHGGLSRLNGKLIPHSTEPTINCNSKKLSISAFQDYITTRIELHARLVEWAYLGSATRVQAELKQKMAEIWKIIRDDVRALPSIPTPFVGPSPPPDSGPLLAGSQQQELPFVLASDSTDTVAPSVLDSSPGSSSPPVIPSTEPRPPPGAGSPGRWAPWIPDSRQHSTDSLANWEAKVKAKVDWSESSYRLPNNEIVHKVVPYLTCIKCHALPSPNHDIHPLAFDFQGLDHMNITSESLTQQWANKHPNYELVGYWPNVELEAGRQIVSILVCYRLNHLPITDCFGEGRSLKAARTQAAEKLLRSGHCMIRLA</sequence>
<feature type="compositionally biased region" description="Pro residues" evidence="1">
    <location>
        <begin position="359"/>
        <end position="372"/>
    </location>
</feature>
<evidence type="ECO:0000256" key="2">
    <source>
        <dbReference type="SAM" id="Phobius"/>
    </source>
</evidence>
<keyword evidence="2" id="KW-0472">Membrane</keyword>
<feature type="transmembrane region" description="Helical" evidence="2">
    <location>
        <begin position="133"/>
        <end position="153"/>
    </location>
</feature>
<dbReference type="Proteomes" id="UP000663843">
    <property type="component" value="Unassembled WGS sequence"/>
</dbReference>